<comment type="caution">
    <text evidence="1">The sequence shown here is derived from an EMBL/GenBank/DDBJ whole genome shotgun (WGS) entry which is preliminary data.</text>
</comment>
<keyword evidence="2" id="KW-1185">Reference proteome</keyword>
<accession>A0A418WB31</accession>
<proteinExistence type="predicted"/>
<organism evidence="1 2">
    <name type="scientific">Oleomonas cavernae</name>
    <dbReference type="NCBI Taxonomy" id="2320859"/>
    <lineage>
        <taxon>Bacteria</taxon>
        <taxon>Pseudomonadati</taxon>
        <taxon>Pseudomonadota</taxon>
        <taxon>Alphaproteobacteria</taxon>
        <taxon>Acetobacterales</taxon>
        <taxon>Acetobacteraceae</taxon>
        <taxon>Oleomonas</taxon>
    </lineage>
</organism>
<dbReference type="AlphaFoldDB" id="A0A418WB31"/>
<reference evidence="1 2" key="1">
    <citation type="submission" date="2018-09" db="EMBL/GenBank/DDBJ databases">
        <authorList>
            <person name="Zhu H."/>
        </authorList>
    </citation>
    <scope>NUCLEOTIDE SEQUENCE [LARGE SCALE GENOMIC DNA]</scope>
    <source>
        <strain evidence="1 2">K1W22B-8</strain>
    </source>
</reference>
<name>A0A418WB31_9PROT</name>
<sequence>MPYLFGSQMMWEFNLSDVVAMRTGALSGIFVGGVLLLAGCAADPGGPAGAVGGTSDPRVALGEECARAVSGPDKAALSMVEQGLIVGPDPVPDILSDPQRRARLDLPVVKAAARCLAVKNYTAYSRLAFSYKDEAEFWGLLDLAMIRIRNGDSMLVSMLQMKNYWLASQGRVLGKPPLRNLSETAALLASYMYVVALADGAKCPNRQIAATRIPVLLVEAKPVFASLAGRSADELRRLSDMVLALEARTLSWRRDDAVLCNASPEALASMRFYETSTPGDAQRWDQSIRALTGPGGWPPQSDEQSLAAFREGVRRNLPSVLRDVSGKAAATP</sequence>
<evidence type="ECO:0000313" key="2">
    <source>
        <dbReference type="Proteomes" id="UP000284605"/>
    </source>
</evidence>
<dbReference type="EMBL" id="QYUK01000011">
    <property type="protein sequence ID" value="RJF87174.1"/>
    <property type="molecule type" value="Genomic_DNA"/>
</dbReference>
<protein>
    <submittedName>
        <fullName evidence="1">Uncharacterized protein</fullName>
    </submittedName>
</protein>
<gene>
    <name evidence="1" type="ORF">D3874_09160</name>
</gene>
<dbReference type="RefSeq" id="WP_147385591.1">
    <property type="nucleotide sequence ID" value="NZ_QYUK01000011.1"/>
</dbReference>
<evidence type="ECO:0000313" key="1">
    <source>
        <dbReference type="EMBL" id="RJF87174.1"/>
    </source>
</evidence>
<dbReference type="Proteomes" id="UP000284605">
    <property type="component" value="Unassembled WGS sequence"/>
</dbReference>